<keyword evidence="6" id="KW-1185">Reference proteome</keyword>
<sequence>MSSHTLFDPLKLGALELPNRIVMAPLTRMRAGAEGAPTELNAKYYAQRASAGLIVTEATQISQQAKGYPGTPGIHSDAQIAGWRKVTDAVHARGGRIVLQLWHTGAISHPSNQPDHAQPVAPSAVRPTVQALTSDYQWVDSVMPRALAIDELPGIVEQFANGARNAKAAGFDGVEVHGANGYLLDQFLQDRSNHRTDAYGGSFENRARLLLDVLDAVIAVWGKDRVSVRLSPHGTLNDPGDSNPVGLFTHVIGRISERRPAYLHLIEPRGSLAGMVDELNDTAPDNARLFRTAFAGPVISAGGYTKASASAAVEEGRVDAVAFGRYFIANPDLVERLQQNTPLNAYDRPTFYGGDATGYTDYPATSTVDA</sequence>
<dbReference type="SUPFAM" id="SSF51395">
    <property type="entry name" value="FMN-linked oxidoreductases"/>
    <property type="match status" value="1"/>
</dbReference>
<dbReference type="AlphaFoldDB" id="A0A6J5GSR7"/>
<dbReference type="Proteomes" id="UP000494252">
    <property type="component" value="Unassembled WGS sequence"/>
</dbReference>
<proteinExistence type="inferred from homology"/>
<feature type="domain" description="NADH:flavin oxidoreductase/NADH oxidase N-terminal" evidence="4">
    <location>
        <begin position="6"/>
        <end position="344"/>
    </location>
</feature>
<keyword evidence="3 5" id="KW-0560">Oxidoreductase</keyword>
<evidence type="ECO:0000256" key="2">
    <source>
        <dbReference type="ARBA" id="ARBA00005979"/>
    </source>
</evidence>
<dbReference type="EC" id="1.3.1.-" evidence="5"/>
<dbReference type="PANTHER" id="PTHR22893:SF98">
    <property type="entry name" value="OXIDOREDUCTASE"/>
    <property type="match status" value="1"/>
</dbReference>
<evidence type="ECO:0000256" key="3">
    <source>
        <dbReference type="ARBA" id="ARBA00023002"/>
    </source>
</evidence>
<dbReference type="InterPro" id="IPR013785">
    <property type="entry name" value="Aldolase_TIM"/>
</dbReference>
<dbReference type="GO" id="GO:0005829">
    <property type="term" value="C:cytosol"/>
    <property type="evidence" value="ECO:0007669"/>
    <property type="project" value="TreeGrafter"/>
</dbReference>
<dbReference type="GO" id="GO:0010181">
    <property type="term" value="F:FMN binding"/>
    <property type="evidence" value="ECO:0007669"/>
    <property type="project" value="InterPro"/>
</dbReference>
<dbReference type="FunFam" id="3.20.20.70:FF:000059">
    <property type="entry name" value="N-ethylmaleimide reductase, FMN-linked"/>
    <property type="match status" value="1"/>
</dbReference>
<evidence type="ECO:0000256" key="1">
    <source>
        <dbReference type="ARBA" id="ARBA00001917"/>
    </source>
</evidence>
<organism evidence="5 6">
    <name type="scientific">Paraburkholderia fynbosensis</name>
    <dbReference type="NCBI Taxonomy" id="1200993"/>
    <lineage>
        <taxon>Bacteria</taxon>
        <taxon>Pseudomonadati</taxon>
        <taxon>Pseudomonadota</taxon>
        <taxon>Betaproteobacteria</taxon>
        <taxon>Burkholderiales</taxon>
        <taxon>Burkholderiaceae</taxon>
        <taxon>Paraburkholderia</taxon>
    </lineage>
</organism>
<dbReference type="InterPro" id="IPR045247">
    <property type="entry name" value="Oye-like"/>
</dbReference>
<evidence type="ECO:0000313" key="6">
    <source>
        <dbReference type="Proteomes" id="UP000494252"/>
    </source>
</evidence>
<accession>A0A6J5GSR7</accession>
<dbReference type="Gene3D" id="3.20.20.70">
    <property type="entry name" value="Aldolase class I"/>
    <property type="match status" value="1"/>
</dbReference>
<gene>
    <name evidence="5" type="primary">nemA_3</name>
    <name evidence="5" type="ORF">LMG27177_05743</name>
</gene>
<dbReference type="Pfam" id="PF00724">
    <property type="entry name" value="Oxidored_FMN"/>
    <property type="match status" value="1"/>
</dbReference>
<dbReference type="EMBL" id="CADIKI010000020">
    <property type="protein sequence ID" value="CAB3804784.1"/>
    <property type="molecule type" value="Genomic_DNA"/>
</dbReference>
<protein>
    <submittedName>
        <fullName evidence="5">N-ethylmaleimide reductase</fullName>
        <ecNumber evidence="5">1.3.1.-</ecNumber>
    </submittedName>
</protein>
<dbReference type="InterPro" id="IPR001155">
    <property type="entry name" value="OxRdtase_FMN_N"/>
</dbReference>
<reference evidence="5 6" key="1">
    <citation type="submission" date="2020-04" db="EMBL/GenBank/DDBJ databases">
        <authorList>
            <person name="De Canck E."/>
        </authorList>
    </citation>
    <scope>NUCLEOTIDE SEQUENCE [LARGE SCALE GENOMIC DNA]</scope>
    <source>
        <strain evidence="5 6">LMG 27177</strain>
    </source>
</reference>
<evidence type="ECO:0000259" key="4">
    <source>
        <dbReference type="Pfam" id="PF00724"/>
    </source>
</evidence>
<dbReference type="GO" id="GO:0016628">
    <property type="term" value="F:oxidoreductase activity, acting on the CH-CH group of donors, NAD or NADP as acceptor"/>
    <property type="evidence" value="ECO:0007669"/>
    <property type="project" value="UniProtKB-ARBA"/>
</dbReference>
<name>A0A6J5GSR7_9BURK</name>
<evidence type="ECO:0000313" key="5">
    <source>
        <dbReference type="EMBL" id="CAB3804784.1"/>
    </source>
</evidence>
<dbReference type="CDD" id="cd02933">
    <property type="entry name" value="OYE_like_FMN"/>
    <property type="match status" value="1"/>
</dbReference>
<comment type="similarity">
    <text evidence="2">Belongs to the NADH:flavin oxidoreductase/NADH oxidase family.</text>
</comment>
<dbReference type="NCBIfam" id="NF007899">
    <property type="entry name" value="PRK10605.1"/>
    <property type="match status" value="1"/>
</dbReference>
<dbReference type="PANTHER" id="PTHR22893">
    <property type="entry name" value="NADH OXIDOREDUCTASE-RELATED"/>
    <property type="match status" value="1"/>
</dbReference>
<dbReference type="RefSeq" id="WP_175164908.1">
    <property type="nucleotide sequence ID" value="NZ_CADIKI010000020.1"/>
</dbReference>
<comment type="cofactor">
    <cofactor evidence="1">
        <name>FMN</name>
        <dbReference type="ChEBI" id="CHEBI:58210"/>
    </cofactor>
</comment>